<feature type="region of interest" description="Disordered" evidence="1">
    <location>
        <begin position="561"/>
        <end position="604"/>
    </location>
</feature>
<comment type="caution">
    <text evidence="2">The sequence shown here is derived from an EMBL/GenBank/DDBJ whole genome shotgun (WGS) entry which is preliminary data.</text>
</comment>
<keyword evidence="4" id="KW-1185">Reference proteome</keyword>
<dbReference type="Proteomes" id="UP000663829">
    <property type="component" value="Unassembled WGS sequence"/>
</dbReference>
<reference evidence="2" key="1">
    <citation type="submission" date="2021-02" db="EMBL/GenBank/DDBJ databases">
        <authorList>
            <person name="Nowell W R."/>
        </authorList>
    </citation>
    <scope>NUCLEOTIDE SEQUENCE</scope>
</reference>
<feature type="compositionally biased region" description="Polar residues" evidence="1">
    <location>
        <begin position="86"/>
        <end position="109"/>
    </location>
</feature>
<gene>
    <name evidence="2" type="ORF">GPM918_LOCUS27628</name>
    <name evidence="3" type="ORF">SRO942_LOCUS27984</name>
</gene>
<name>A0A815CEN2_9BILA</name>
<dbReference type="Proteomes" id="UP000681722">
    <property type="component" value="Unassembled WGS sequence"/>
</dbReference>
<dbReference type="AlphaFoldDB" id="A0A815CEN2"/>
<dbReference type="Gene3D" id="3.40.50.1110">
    <property type="entry name" value="SGNH hydrolase"/>
    <property type="match status" value="1"/>
</dbReference>
<evidence type="ECO:0000313" key="2">
    <source>
        <dbReference type="EMBL" id="CAF1282607.1"/>
    </source>
</evidence>
<proteinExistence type="predicted"/>
<feature type="compositionally biased region" description="Polar residues" evidence="1">
    <location>
        <begin position="19"/>
        <end position="34"/>
    </location>
</feature>
<dbReference type="InterPro" id="IPR036514">
    <property type="entry name" value="SGNH_hydro_sf"/>
</dbReference>
<evidence type="ECO:0000313" key="3">
    <source>
        <dbReference type="EMBL" id="CAF4079174.1"/>
    </source>
</evidence>
<protein>
    <submittedName>
        <fullName evidence="2">Uncharacterized protein</fullName>
    </submittedName>
</protein>
<dbReference type="EMBL" id="CAJOBC010028590">
    <property type="protein sequence ID" value="CAF4079174.1"/>
    <property type="molecule type" value="Genomic_DNA"/>
</dbReference>
<feature type="region of interest" description="Disordered" evidence="1">
    <location>
        <begin position="19"/>
        <end position="162"/>
    </location>
</feature>
<feature type="compositionally biased region" description="Basic and acidic residues" evidence="1">
    <location>
        <begin position="577"/>
        <end position="591"/>
    </location>
</feature>
<dbReference type="OrthoDB" id="10204549at2759"/>
<evidence type="ECO:0000256" key="1">
    <source>
        <dbReference type="SAM" id="MobiDB-lite"/>
    </source>
</evidence>
<feature type="compositionally biased region" description="Low complexity" evidence="1">
    <location>
        <begin position="561"/>
        <end position="576"/>
    </location>
</feature>
<accession>A0A815CEN2</accession>
<organism evidence="2 4">
    <name type="scientific">Didymodactylos carnosus</name>
    <dbReference type="NCBI Taxonomy" id="1234261"/>
    <lineage>
        <taxon>Eukaryota</taxon>
        <taxon>Metazoa</taxon>
        <taxon>Spiralia</taxon>
        <taxon>Gnathifera</taxon>
        <taxon>Rotifera</taxon>
        <taxon>Eurotatoria</taxon>
        <taxon>Bdelloidea</taxon>
        <taxon>Philodinida</taxon>
        <taxon>Philodinidae</taxon>
        <taxon>Didymodactylos</taxon>
    </lineage>
</organism>
<sequence>MNYNKHHSHFQQKCSTYNSFSTTASSNQHPQNQSTKRDDERQGSHHCSHLQQPEMAVNNREWHEDSRSYSQSSHHHHSLHQTYTSIVQRPPSSNRSHLQLPETASSSSVEWHEDGQRHTYRQQSSSQNRSYHASRQPSRHPHEHLLNRSEDNIPSSIPESKRRKWLKAGEKARAKHQLNAITTPFTWSKHHYGEPVLIDYLTDHAQLKDLIEKVKSVKLYMIDTEGDANLNRYSSDKKQNSTPALIQIQAIHSQEIATVIIIEAQFLPQPTTASYSCLHNYEKLKTWETEEDKITRAEMIIYAINDVFAPTHLYFFLETPEYCFTSHTSTSTTMIEKPHIFLLADSHGRNIHKRLPSSCNYQLDIEWQSGMKWVDNYQENMSAIDALTTAAVSSRLSPSCALILLLGTNSIRTTPYDQIIPQIETFIVIIRTRFPNIKSIAIVNCIPCAKQTNRFPFENLQSNISKYNTSLKLLTEAFNVHLIDPQIQLHYLNSDGIHIDVLYQDLLFNALFHHCESLTSHTITVTEHPQSALNHSTLDDHVNSNNLIDTTTTTLIPSITTTSSNEINKDQQQQQPPKEKTKAVRTAEQKTARNRKRHERAKEHLLENSISRTICKGWSMKLIKAVLTHYGISSYHTPNPQKGKLEIRLKTQEESHLANHQLPDDAFNEENLTEWLGKQQPEPEL</sequence>
<evidence type="ECO:0000313" key="4">
    <source>
        <dbReference type="Proteomes" id="UP000663829"/>
    </source>
</evidence>
<dbReference type="EMBL" id="CAJNOQ010011679">
    <property type="protein sequence ID" value="CAF1282607.1"/>
    <property type="molecule type" value="Genomic_DNA"/>
</dbReference>
<dbReference type="SUPFAM" id="SSF52266">
    <property type="entry name" value="SGNH hydrolase"/>
    <property type="match status" value="1"/>
</dbReference>